<dbReference type="InterPro" id="IPR035681">
    <property type="entry name" value="ComA-like_MBL"/>
</dbReference>
<dbReference type="Pfam" id="PF00753">
    <property type="entry name" value="Lactamase_B"/>
    <property type="match status" value="1"/>
</dbReference>
<sequence>MRALTLAILLLLSLLGASRAAADDIVPSARVSSAVLVREGPSTDTPILGRLRPGDSARLVGEVSGWYRVELPDGTQGYVSKAWTLVVGGAPPGEALTSAAYKVHVIDVGTGLAIFVEGRDFALLYDAGSQDDLHDGDENRVVAYIEAVRPGLARIDHLILSHPHKDHLQLMPDVFRRFAVGHVWESGRVNKTDGYCHFLKAAMAEPGVQYHDAVAANATRTVTFSGSGCNGTIIVREGTMMDAAPVPLGAGARMQFLYRDPRNYADPNGNSVVVRLDLGNKRILLAGDAEGGERELPATAPRPSSIEAKLIACCATDLRSDVLVVGHHGSLTSSRRAFLDAVGASIYAISSGPYPYRRVRLPDPEIVSELESRGEVFRTDRDDLYQIEDERRACELNPSKIGPDADEAPGGCNNILIEIGPSGTMRAGYNAVAD</sequence>
<accession>A0A1Y5PQI5</accession>
<gene>
    <name evidence="3" type="ORF">SPPYR_1168</name>
</gene>
<evidence type="ECO:0000313" key="3">
    <source>
        <dbReference type="EMBL" id="SBV32288.1"/>
    </source>
</evidence>
<dbReference type="InterPro" id="IPR036866">
    <property type="entry name" value="RibonucZ/Hydroxyglut_hydro"/>
</dbReference>
<dbReference type="InterPro" id="IPR052159">
    <property type="entry name" value="Competence_DNA_uptake"/>
</dbReference>
<dbReference type="KEGG" id="sphu:SPPYR_1168"/>
<dbReference type="PANTHER" id="PTHR30619">
    <property type="entry name" value="DNA INTERNALIZATION/COMPETENCE PROTEIN COMEC/REC2"/>
    <property type="match status" value="1"/>
</dbReference>
<keyword evidence="1" id="KW-0732">Signal</keyword>
<dbReference type="SUPFAM" id="SSF56281">
    <property type="entry name" value="Metallo-hydrolase/oxidoreductase"/>
    <property type="match status" value="1"/>
</dbReference>
<feature type="domain" description="SH3b" evidence="2">
    <location>
        <begin position="26"/>
        <end position="88"/>
    </location>
</feature>
<dbReference type="Pfam" id="PF08239">
    <property type="entry name" value="SH3_3"/>
    <property type="match status" value="1"/>
</dbReference>
<dbReference type="RefSeq" id="WP_295325057.1">
    <property type="nucleotide sequence ID" value="NZ_LT598653.1"/>
</dbReference>
<name>A0A1Y5PQI5_9SPHN</name>
<protein>
    <recommendedName>
        <fullName evidence="2">SH3b domain-containing protein</fullName>
    </recommendedName>
</protein>
<feature type="signal peptide" evidence="1">
    <location>
        <begin position="1"/>
        <end position="22"/>
    </location>
</feature>
<dbReference type="PANTHER" id="PTHR30619:SF1">
    <property type="entry name" value="RECOMBINATION PROTEIN 2"/>
    <property type="match status" value="1"/>
</dbReference>
<dbReference type="AlphaFoldDB" id="A0A1Y5PQI5"/>
<evidence type="ECO:0000256" key="1">
    <source>
        <dbReference type="SAM" id="SignalP"/>
    </source>
</evidence>
<evidence type="ECO:0000259" key="2">
    <source>
        <dbReference type="PROSITE" id="PS51781"/>
    </source>
</evidence>
<dbReference type="Gene3D" id="3.60.15.10">
    <property type="entry name" value="Ribonuclease Z/Hydroxyacylglutathione hydrolase-like"/>
    <property type="match status" value="1"/>
</dbReference>
<dbReference type="Gene3D" id="2.30.30.40">
    <property type="entry name" value="SH3 Domains"/>
    <property type="match status" value="1"/>
</dbReference>
<dbReference type="PROSITE" id="PS51781">
    <property type="entry name" value="SH3B"/>
    <property type="match status" value="1"/>
</dbReference>
<dbReference type="EMBL" id="LT598653">
    <property type="protein sequence ID" value="SBV32288.1"/>
    <property type="molecule type" value="Genomic_DNA"/>
</dbReference>
<organism evidence="3">
    <name type="scientific">uncultured Sphingopyxis sp</name>
    <dbReference type="NCBI Taxonomy" id="310581"/>
    <lineage>
        <taxon>Bacteria</taxon>
        <taxon>Pseudomonadati</taxon>
        <taxon>Pseudomonadota</taxon>
        <taxon>Alphaproteobacteria</taxon>
        <taxon>Sphingomonadales</taxon>
        <taxon>Sphingomonadaceae</taxon>
        <taxon>Sphingopyxis</taxon>
        <taxon>environmental samples</taxon>
    </lineage>
</organism>
<dbReference type="InterPro" id="IPR003646">
    <property type="entry name" value="SH3-like_bac-type"/>
</dbReference>
<reference evidence="3" key="1">
    <citation type="submission" date="2016-03" db="EMBL/GenBank/DDBJ databases">
        <authorList>
            <person name="Ploux O."/>
        </authorList>
    </citation>
    <scope>NUCLEOTIDE SEQUENCE</scope>
    <source>
        <strain evidence="3">UC10</strain>
    </source>
</reference>
<feature type="chain" id="PRO_5012509095" description="SH3b domain-containing protein" evidence="1">
    <location>
        <begin position="23"/>
        <end position="434"/>
    </location>
</feature>
<proteinExistence type="predicted"/>
<dbReference type="InterPro" id="IPR001279">
    <property type="entry name" value="Metallo-B-lactamas"/>
</dbReference>
<dbReference type="CDD" id="cd07731">
    <property type="entry name" value="ComA-like_MBL-fold"/>
    <property type="match status" value="1"/>
</dbReference>
<dbReference type="SMART" id="SM00287">
    <property type="entry name" value="SH3b"/>
    <property type="match status" value="1"/>
</dbReference>